<dbReference type="EMBL" id="MNPL01005785">
    <property type="protein sequence ID" value="OQR75787.1"/>
    <property type="molecule type" value="Genomic_DNA"/>
</dbReference>
<sequence length="838" mass="91840">MNERRRPLIDVGRDFVHRSRDVVQLRVVLHPDQNRYSRVKCCFFGGDEIASPPAPAPAPQRDMCLFRTNCARFFIGMLSTVGLSMITRRVYALVKRRGFQSTCGDYTLMTKHPPKKHRPSVGQLSSTPALIRHRPTVPAETAQGVGVPTRLPTRDPPGDLLSSARLSVSVATMSQLHSNLLKLLLSKKQLKLSAIKARRLREALKRLHEEAAGECQESSAYFGVPLQLQQQAYNNNLPMTLQGTSSLISSPVPHILEAITSHLLDHAGQEGILRKSGNERRATALKHEMESNNGQVPPGHDYSVHDVTCVLKRWLRALPEPVVPHVLHEVFAKCVQLESHHHRTQSLLLACLLMPAFHLNTLKHVALFLQEVSKLDTENKMSSANLAKVVAPSLIPRAVKVETNPEVAARFSERATTAVQVLIDHAQLIGTLPPELEPLRDSYKISSEDELSDHGEPMVKRKLFTFLKPKSGGHKAILRGPSTVRNSRKLASGGGVAVSGSVGLASAKIIGRRTSAAKLTAVGDKPSSDPTEQKTLLAADVSPTKPEARVTRSASKRRQLSAETVGRIRERRALRAIQNNSRSQPSVRSLPSAIATNTSSVGTGRRRSVRRAATCRATVRVGSSANSSSVHQRGPRTESRTTKTKTSVDENAENAAEHPRAALKSTPETESAGRRDGSGLKLRDNICNHLQESLRDAINEFESVELRTNPPASPVDKESARKSFLATMLGADQERAQDDLGRFNLPPNKQGENDRDPSNDVGVGANQPTVQSTEPSSINRHVHHTYTILARCVDHVDSAGEPALDRHGALRKPLMPSNRRAPRREAMRPIAATITVQL</sequence>
<dbReference type="InterPro" id="IPR000198">
    <property type="entry name" value="RhoGAP_dom"/>
</dbReference>
<evidence type="ECO:0000256" key="2">
    <source>
        <dbReference type="SAM" id="MobiDB-lite"/>
    </source>
</evidence>
<dbReference type="Gene3D" id="1.10.555.10">
    <property type="entry name" value="Rho GTPase activation protein"/>
    <property type="match status" value="1"/>
</dbReference>
<dbReference type="OrthoDB" id="6513018at2759"/>
<evidence type="ECO:0000313" key="5">
    <source>
        <dbReference type="Proteomes" id="UP000192247"/>
    </source>
</evidence>
<feature type="region of interest" description="Disordered" evidence="2">
    <location>
        <begin position="520"/>
        <end position="681"/>
    </location>
</feature>
<dbReference type="PROSITE" id="PS50238">
    <property type="entry name" value="RHOGAP"/>
    <property type="match status" value="1"/>
</dbReference>
<dbReference type="InParanoid" id="A0A1V9XQL0"/>
<dbReference type="GO" id="GO:0007165">
    <property type="term" value="P:signal transduction"/>
    <property type="evidence" value="ECO:0007669"/>
    <property type="project" value="InterPro"/>
</dbReference>
<gene>
    <name evidence="4" type="ORF">BIW11_08201</name>
</gene>
<dbReference type="InterPro" id="IPR008936">
    <property type="entry name" value="Rho_GTPase_activation_prot"/>
</dbReference>
<feature type="compositionally biased region" description="Polar residues" evidence="2">
    <location>
        <begin position="766"/>
        <end position="777"/>
    </location>
</feature>
<proteinExistence type="predicted"/>
<dbReference type="PANTHER" id="PTHR15670">
    <property type="entry name" value="RHO GTPASE ACTIVATING PROTEIN 11A"/>
    <property type="match status" value="1"/>
</dbReference>
<dbReference type="SMART" id="SM00324">
    <property type="entry name" value="RhoGAP"/>
    <property type="match status" value="1"/>
</dbReference>
<dbReference type="Proteomes" id="UP000192247">
    <property type="component" value="Unassembled WGS sequence"/>
</dbReference>
<dbReference type="GO" id="GO:0005096">
    <property type="term" value="F:GTPase activator activity"/>
    <property type="evidence" value="ECO:0007669"/>
    <property type="project" value="TreeGrafter"/>
</dbReference>
<feature type="domain" description="Rho-GAP" evidence="3">
    <location>
        <begin position="224"/>
        <end position="430"/>
    </location>
</feature>
<accession>A0A1V9XQL0</accession>
<reference evidence="4 5" key="1">
    <citation type="journal article" date="2017" name="Gigascience">
        <title>Draft genome of the honey bee ectoparasitic mite, Tropilaelaps mercedesae, is shaped by the parasitic life history.</title>
        <authorList>
            <person name="Dong X."/>
            <person name="Armstrong S.D."/>
            <person name="Xia D."/>
            <person name="Makepeace B.L."/>
            <person name="Darby A.C."/>
            <person name="Kadowaki T."/>
        </authorList>
    </citation>
    <scope>NUCLEOTIDE SEQUENCE [LARGE SCALE GENOMIC DNA]</scope>
    <source>
        <strain evidence="4">Wuxi-XJTLU</strain>
    </source>
</reference>
<dbReference type="STRING" id="418985.A0A1V9XQL0"/>
<feature type="coiled-coil region" evidence="1">
    <location>
        <begin position="190"/>
        <end position="217"/>
    </location>
</feature>
<dbReference type="InterPro" id="IPR042869">
    <property type="entry name" value="ARHGAP11A/B"/>
</dbReference>
<dbReference type="SUPFAM" id="SSF48350">
    <property type="entry name" value="GTPase activation domain, GAP"/>
    <property type="match status" value="1"/>
</dbReference>
<feature type="compositionally biased region" description="Low complexity" evidence="2">
    <location>
        <begin position="611"/>
        <end position="622"/>
    </location>
</feature>
<keyword evidence="5" id="KW-1185">Reference proteome</keyword>
<evidence type="ECO:0000256" key="1">
    <source>
        <dbReference type="SAM" id="Coils"/>
    </source>
</evidence>
<feature type="compositionally biased region" description="Basic and acidic residues" evidence="2">
    <location>
        <begin position="671"/>
        <end position="681"/>
    </location>
</feature>
<name>A0A1V9XQL0_9ACAR</name>
<keyword evidence="1" id="KW-0175">Coiled coil</keyword>
<dbReference type="Pfam" id="PF00620">
    <property type="entry name" value="RhoGAP"/>
    <property type="match status" value="1"/>
</dbReference>
<dbReference type="PANTHER" id="PTHR15670:SF4">
    <property type="entry name" value="RHO GTPASE-ACTIVATING PROTEIN 11A"/>
    <property type="match status" value="1"/>
</dbReference>
<evidence type="ECO:0000313" key="4">
    <source>
        <dbReference type="EMBL" id="OQR75787.1"/>
    </source>
</evidence>
<dbReference type="AlphaFoldDB" id="A0A1V9XQL0"/>
<feature type="region of interest" description="Disordered" evidence="2">
    <location>
        <begin position="734"/>
        <end position="777"/>
    </location>
</feature>
<evidence type="ECO:0000259" key="3">
    <source>
        <dbReference type="PROSITE" id="PS50238"/>
    </source>
</evidence>
<organism evidence="4 5">
    <name type="scientific">Tropilaelaps mercedesae</name>
    <dbReference type="NCBI Taxonomy" id="418985"/>
    <lineage>
        <taxon>Eukaryota</taxon>
        <taxon>Metazoa</taxon>
        <taxon>Ecdysozoa</taxon>
        <taxon>Arthropoda</taxon>
        <taxon>Chelicerata</taxon>
        <taxon>Arachnida</taxon>
        <taxon>Acari</taxon>
        <taxon>Parasitiformes</taxon>
        <taxon>Mesostigmata</taxon>
        <taxon>Gamasina</taxon>
        <taxon>Dermanyssoidea</taxon>
        <taxon>Laelapidae</taxon>
        <taxon>Tropilaelaps</taxon>
    </lineage>
</organism>
<feature type="compositionally biased region" description="Polar residues" evidence="2">
    <location>
        <begin position="577"/>
        <end position="597"/>
    </location>
</feature>
<comment type="caution">
    <text evidence="4">The sequence shown here is derived from an EMBL/GenBank/DDBJ whole genome shotgun (WGS) entry which is preliminary data.</text>
</comment>
<protein>
    <recommendedName>
        <fullName evidence="3">Rho-GAP domain-containing protein</fullName>
    </recommendedName>
</protein>